<accession>A0A172ZI74</accession>
<dbReference type="Proteomes" id="UP000078148">
    <property type="component" value="Chromosome"/>
</dbReference>
<keyword evidence="1" id="KW-0732">Signal</keyword>
<feature type="signal peptide" evidence="1">
    <location>
        <begin position="1"/>
        <end position="27"/>
    </location>
</feature>
<keyword evidence="3" id="KW-1185">Reference proteome</keyword>
<evidence type="ECO:0008006" key="4">
    <source>
        <dbReference type="Google" id="ProtNLM"/>
    </source>
</evidence>
<evidence type="ECO:0000256" key="1">
    <source>
        <dbReference type="SAM" id="SignalP"/>
    </source>
</evidence>
<organism evidence="2 3">
    <name type="scientific">Paenibacillus bovis</name>
    <dbReference type="NCBI Taxonomy" id="1616788"/>
    <lineage>
        <taxon>Bacteria</taxon>
        <taxon>Bacillati</taxon>
        <taxon>Bacillota</taxon>
        <taxon>Bacilli</taxon>
        <taxon>Bacillales</taxon>
        <taxon>Paenibacillaceae</taxon>
        <taxon>Paenibacillus</taxon>
    </lineage>
</organism>
<dbReference type="KEGG" id="pbv:AR543_14560"/>
<reference evidence="3" key="1">
    <citation type="submission" date="2015-10" db="EMBL/GenBank/DDBJ databases">
        <title>Genome of Paenibacillus bovis sp. nov.</title>
        <authorList>
            <person name="Wu Z."/>
            <person name="Gao C."/>
            <person name="Liu Z."/>
            <person name="Zheng H."/>
        </authorList>
    </citation>
    <scope>NUCLEOTIDE SEQUENCE [LARGE SCALE GENOMIC DNA]</scope>
    <source>
        <strain evidence="3">BD3526</strain>
    </source>
</reference>
<dbReference type="RefSeq" id="WP_060535218.1">
    <property type="nucleotide sequence ID" value="NZ_CP013023.1"/>
</dbReference>
<dbReference type="AlphaFoldDB" id="A0A172ZI74"/>
<evidence type="ECO:0000313" key="2">
    <source>
        <dbReference type="EMBL" id="ANF97102.1"/>
    </source>
</evidence>
<feature type="chain" id="PRO_5008005920" description="WG repeat-containing protein" evidence="1">
    <location>
        <begin position="28"/>
        <end position="381"/>
    </location>
</feature>
<dbReference type="PANTHER" id="PTHR37841:SF1">
    <property type="entry name" value="DUF3298 DOMAIN-CONTAINING PROTEIN"/>
    <property type="match status" value="1"/>
</dbReference>
<dbReference type="SUPFAM" id="SSF69360">
    <property type="entry name" value="Cell wall binding repeat"/>
    <property type="match status" value="2"/>
</dbReference>
<dbReference type="STRING" id="1616788.AR543_14560"/>
<gene>
    <name evidence="2" type="ORF">AR543_14560</name>
</gene>
<protein>
    <recommendedName>
        <fullName evidence="4">WG repeat-containing protein</fullName>
    </recommendedName>
</protein>
<dbReference type="OrthoDB" id="210273at2"/>
<proteinExistence type="predicted"/>
<dbReference type="InterPro" id="IPR032774">
    <property type="entry name" value="WG_beta_rep"/>
</dbReference>
<reference evidence="2 3" key="2">
    <citation type="journal article" date="2016" name="Int. J. Syst. Evol. Microbiol.">
        <title>Paenibacillus bovis sp. nov., isolated from raw yak (Bos grunniens) milk.</title>
        <authorList>
            <person name="Gao C."/>
            <person name="Han J."/>
            <person name="Liu Z."/>
            <person name="Xu X."/>
            <person name="Hang F."/>
            <person name="Wu Z."/>
        </authorList>
    </citation>
    <scope>NUCLEOTIDE SEQUENCE [LARGE SCALE GENOMIC DNA]</scope>
    <source>
        <strain evidence="2 3">BD3526</strain>
    </source>
</reference>
<sequence>MNRSKLASAFTLTLALTIGSSASIGYAALPSTAASATTTMVKAPTGRVVSDLKAGSSRIEYTAVPAQSDGMFHEGLLLASKADGSSVFYNAQGKEAFALPDHLVPLTDFHNQRALVQDTSTKLAGYINTQGKLVIPCIYTATSGFTDGIAFVKKGANDKGAFINPAGKQVTTLTQSYDSDYYFSEGLALASSPNGDKIGYLNKSGSLAIPYKYNYGRPFFENAAVVQDNKGNYGFINTKGKAITAFQYKAAGDFSEGLAPVQNQSGLWGYINTKGKVIIPFQYASAERFGNGLGAVYNEQGKAGYINTQGKVMIGYQYAKASPFNNGVAVVGIKNKSTSKFGYINTQGRLLTPLQYRQALSFNEGVAVASTSDRSAVLLSE</sequence>
<dbReference type="PANTHER" id="PTHR37841">
    <property type="entry name" value="GLR2918 PROTEIN"/>
    <property type="match status" value="1"/>
</dbReference>
<dbReference type="EMBL" id="CP013023">
    <property type="protein sequence ID" value="ANF97102.1"/>
    <property type="molecule type" value="Genomic_DNA"/>
</dbReference>
<dbReference type="Pfam" id="PF14903">
    <property type="entry name" value="WG_beta_rep"/>
    <property type="match status" value="6"/>
</dbReference>
<name>A0A172ZI74_9BACL</name>
<evidence type="ECO:0000313" key="3">
    <source>
        <dbReference type="Proteomes" id="UP000078148"/>
    </source>
</evidence>